<keyword evidence="1" id="KW-0645">Protease</keyword>
<keyword evidence="5" id="KW-0812">Transmembrane</keyword>
<protein>
    <submittedName>
        <fullName evidence="6">Class A sortase</fullName>
    </submittedName>
</protein>
<keyword evidence="7" id="KW-1185">Reference proteome</keyword>
<dbReference type="RefSeq" id="WP_092086428.1">
    <property type="nucleotide sequence ID" value="NZ_FNEL01000052.1"/>
</dbReference>
<gene>
    <name evidence="6" type="ORF">CJ205_06680</name>
</gene>
<dbReference type="STRING" id="84521.SAMN04487994_105212"/>
<dbReference type="AlphaFoldDB" id="A0A1G8NPG6"/>
<dbReference type="EMBL" id="PNHE01000030">
    <property type="protein sequence ID" value="PMC58012.1"/>
    <property type="molecule type" value="Genomic_DNA"/>
</dbReference>
<dbReference type="GO" id="GO:0006508">
    <property type="term" value="P:proteolysis"/>
    <property type="evidence" value="ECO:0007669"/>
    <property type="project" value="UniProtKB-KW"/>
</dbReference>
<evidence type="ECO:0000256" key="3">
    <source>
        <dbReference type="ARBA" id="ARBA00022807"/>
    </source>
</evidence>
<feature type="transmembrane region" description="Helical" evidence="5">
    <location>
        <begin position="20"/>
        <end position="37"/>
    </location>
</feature>
<dbReference type="Proteomes" id="UP000235682">
    <property type="component" value="Unassembled WGS sequence"/>
</dbReference>
<keyword evidence="3" id="KW-0788">Thiol protease</keyword>
<evidence type="ECO:0000313" key="6">
    <source>
        <dbReference type="EMBL" id="PMC58012.1"/>
    </source>
</evidence>
<reference evidence="6 7" key="1">
    <citation type="submission" date="2017-09" db="EMBL/GenBank/DDBJ databases">
        <title>Bacterial strain isolated from the female urinary microbiota.</title>
        <authorList>
            <person name="Thomas-White K."/>
            <person name="Kumar N."/>
            <person name="Forster S."/>
            <person name="Putonti C."/>
            <person name="Lawley T."/>
            <person name="Wolfe A.J."/>
        </authorList>
    </citation>
    <scope>NUCLEOTIDE SEQUENCE [LARGE SCALE GENOMIC DNA]</scope>
    <source>
        <strain evidence="6 7">UMB0852</strain>
    </source>
</reference>
<evidence type="ECO:0000313" key="7">
    <source>
        <dbReference type="Proteomes" id="UP000235682"/>
    </source>
</evidence>
<dbReference type="GO" id="GO:0008234">
    <property type="term" value="F:cysteine-type peptidase activity"/>
    <property type="evidence" value="ECO:0007669"/>
    <property type="project" value="UniProtKB-KW"/>
</dbReference>
<dbReference type="NCBIfam" id="TIGR01076">
    <property type="entry name" value="sortase_fam"/>
    <property type="match status" value="1"/>
</dbReference>
<proteinExistence type="predicted"/>
<accession>A0A1G8NPG6</accession>
<dbReference type="Pfam" id="PF04203">
    <property type="entry name" value="Sortase"/>
    <property type="match status" value="1"/>
</dbReference>
<dbReference type="Gene3D" id="2.40.260.10">
    <property type="entry name" value="Sortase"/>
    <property type="match status" value="1"/>
</dbReference>
<sequence length="244" mass="27420">MTQEVETRSRRHQKRKRGFTTYLGFILIAIALALFAVDPVKNYMIQRGAEQNQVANLTREDIQRNQDAEVTYDFDDIETLDAFTVLKDRVNPEDLPTIGGIAIPSVGINLPIYKGVSNEGMYLGAGTLFPDQQMGRSNYSLASHHSIHQDLLFAPLPKVHIGDRIYLTDLDKVYTYEVTMNQVVAPTRVDLIEPTQEDIITLITCDTGLVDRVVVQGKLVAEQPIEEAPQDAWNAFNMDQTVPD</sequence>
<feature type="active site" description="Proton donor/acceptor" evidence="4">
    <location>
        <position position="144"/>
    </location>
</feature>
<keyword evidence="5" id="KW-0472">Membrane</keyword>
<comment type="caution">
    <text evidence="6">The sequence shown here is derived from an EMBL/GenBank/DDBJ whole genome shotgun (WGS) entry which is preliminary data.</text>
</comment>
<evidence type="ECO:0000256" key="1">
    <source>
        <dbReference type="ARBA" id="ARBA00022670"/>
    </source>
</evidence>
<evidence type="ECO:0000256" key="2">
    <source>
        <dbReference type="ARBA" id="ARBA00022801"/>
    </source>
</evidence>
<organism evidence="6 7">
    <name type="scientific">Dolosicoccus paucivorans</name>
    <dbReference type="NCBI Taxonomy" id="84521"/>
    <lineage>
        <taxon>Bacteria</taxon>
        <taxon>Bacillati</taxon>
        <taxon>Bacillota</taxon>
        <taxon>Bacilli</taxon>
        <taxon>Lactobacillales</taxon>
        <taxon>Aerococcaceae</taxon>
        <taxon>Dolosicoccus</taxon>
    </lineage>
</organism>
<dbReference type="SUPFAM" id="SSF63817">
    <property type="entry name" value="Sortase"/>
    <property type="match status" value="1"/>
</dbReference>
<dbReference type="OrthoDB" id="1648028at2"/>
<evidence type="ECO:0000256" key="5">
    <source>
        <dbReference type="SAM" id="Phobius"/>
    </source>
</evidence>
<dbReference type="InterPro" id="IPR005754">
    <property type="entry name" value="Sortase"/>
</dbReference>
<keyword evidence="2" id="KW-0378">Hydrolase</keyword>
<name>A0A1G8NPG6_9LACT</name>
<dbReference type="CDD" id="cd06165">
    <property type="entry name" value="Sortase_A"/>
    <property type="match status" value="1"/>
</dbReference>
<dbReference type="InterPro" id="IPR042007">
    <property type="entry name" value="Sortase_A"/>
</dbReference>
<feature type="active site" description="Acyl-thioester intermediate" evidence="4">
    <location>
        <position position="205"/>
    </location>
</feature>
<dbReference type="InterPro" id="IPR023365">
    <property type="entry name" value="Sortase_dom-sf"/>
</dbReference>
<keyword evidence="5" id="KW-1133">Transmembrane helix</keyword>
<evidence type="ECO:0000256" key="4">
    <source>
        <dbReference type="PIRSR" id="PIRSR605754-1"/>
    </source>
</evidence>